<comment type="similarity">
    <text evidence="1">Belongs to the FlgM family.</text>
</comment>
<evidence type="ECO:0000256" key="1">
    <source>
        <dbReference type="ARBA" id="ARBA00005322"/>
    </source>
</evidence>
<sequence>MAIDINKLSSGTAGLQPSRRAVSQQSQPQGKGPQAAAKGDEVLLTQEAQQLQRAEKVMQETPEVNSAKVEALKQAIAQGRYHVDPDKLAANLSRFESELTGE</sequence>
<evidence type="ECO:0000256" key="8">
    <source>
        <dbReference type="ARBA" id="ARBA00030117"/>
    </source>
</evidence>
<dbReference type="InterPro" id="IPR035890">
    <property type="entry name" value="Anti-sigma-28_factor_FlgM_sf"/>
</dbReference>
<dbReference type="Proteomes" id="UP000305674">
    <property type="component" value="Unassembled WGS sequence"/>
</dbReference>
<protein>
    <recommendedName>
        <fullName evidence="2">Negative regulator of flagellin synthesis</fullName>
    </recommendedName>
    <alternativeName>
        <fullName evidence="8">Anti-sigma-28 factor</fullName>
    </alternativeName>
</protein>
<dbReference type="InterPro" id="IPR031316">
    <property type="entry name" value="FlgM_C"/>
</dbReference>
<comment type="caution">
    <text evidence="11">The sequence shown here is derived from an EMBL/GenBank/DDBJ whole genome shotgun (WGS) entry which is preliminary data.</text>
</comment>
<dbReference type="AlphaFoldDB" id="A0A4U1BA38"/>
<gene>
    <name evidence="11" type="primary">flgM</name>
    <name evidence="11" type="ORF">FCL40_16315</name>
</gene>
<keyword evidence="11" id="KW-0282">Flagellum</keyword>
<evidence type="ECO:0000256" key="4">
    <source>
        <dbReference type="ARBA" id="ARBA00022795"/>
    </source>
</evidence>
<feature type="region of interest" description="Disordered" evidence="9">
    <location>
        <begin position="1"/>
        <end position="39"/>
    </location>
</feature>
<keyword evidence="3" id="KW-0678">Repressor</keyword>
<keyword evidence="5" id="KW-0805">Transcription regulation</keyword>
<dbReference type="Pfam" id="PF04316">
    <property type="entry name" value="FlgM"/>
    <property type="match status" value="1"/>
</dbReference>
<name>A0A4U1BA38_9GAMM</name>
<evidence type="ECO:0000313" key="12">
    <source>
        <dbReference type="Proteomes" id="UP000305674"/>
    </source>
</evidence>
<evidence type="ECO:0000313" key="11">
    <source>
        <dbReference type="EMBL" id="TKB47266.1"/>
    </source>
</evidence>
<evidence type="ECO:0000256" key="7">
    <source>
        <dbReference type="ARBA" id="ARBA00024739"/>
    </source>
</evidence>
<keyword evidence="4" id="KW-1005">Bacterial flagellum biogenesis</keyword>
<dbReference type="OrthoDB" id="5797147at2"/>
<accession>A0A4U1BA38</accession>
<dbReference type="RefSeq" id="WP_136854370.1">
    <property type="nucleotide sequence ID" value="NZ_SWCI01000015.1"/>
</dbReference>
<keyword evidence="6" id="KW-0804">Transcription</keyword>
<evidence type="ECO:0000256" key="9">
    <source>
        <dbReference type="SAM" id="MobiDB-lite"/>
    </source>
</evidence>
<keyword evidence="11" id="KW-0969">Cilium</keyword>
<evidence type="ECO:0000256" key="2">
    <source>
        <dbReference type="ARBA" id="ARBA00017823"/>
    </source>
</evidence>
<dbReference type="EMBL" id="SWCI01000015">
    <property type="protein sequence ID" value="TKB47266.1"/>
    <property type="molecule type" value="Genomic_DNA"/>
</dbReference>
<dbReference type="InterPro" id="IPR007412">
    <property type="entry name" value="FlgM"/>
</dbReference>
<evidence type="ECO:0000256" key="5">
    <source>
        <dbReference type="ARBA" id="ARBA00023015"/>
    </source>
</evidence>
<dbReference type="SUPFAM" id="SSF101498">
    <property type="entry name" value="Anti-sigma factor FlgM"/>
    <property type="match status" value="1"/>
</dbReference>
<reference evidence="11 12" key="1">
    <citation type="submission" date="2019-04" db="EMBL/GenBank/DDBJ databases">
        <authorList>
            <person name="Hwang J.C."/>
        </authorList>
    </citation>
    <scope>NUCLEOTIDE SEQUENCE [LARGE SCALE GENOMIC DNA]</scope>
    <source>
        <strain evidence="11 12">IMCC35001</strain>
    </source>
</reference>
<dbReference type="GO" id="GO:0045892">
    <property type="term" value="P:negative regulation of DNA-templated transcription"/>
    <property type="evidence" value="ECO:0007669"/>
    <property type="project" value="InterPro"/>
</dbReference>
<feature type="domain" description="Anti-sigma-28 factor FlgM C-terminal" evidence="10">
    <location>
        <begin position="40"/>
        <end position="92"/>
    </location>
</feature>
<dbReference type="GO" id="GO:0044781">
    <property type="term" value="P:bacterial-type flagellum organization"/>
    <property type="evidence" value="ECO:0007669"/>
    <property type="project" value="UniProtKB-KW"/>
</dbReference>
<proteinExistence type="inferred from homology"/>
<comment type="function">
    <text evidence="7">Responsible for the coupling of flagellin expression to flagellar assembly by preventing expression of the flagellin genes when a component of the middle class of proteins is defective. It negatively regulates flagellar genes by inhibiting the activity of FliA by directly binding to FliA.</text>
</comment>
<evidence type="ECO:0000256" key="3">
    <source>
        <dbReference type="ARBA" id="ARBA00022491"/>
    </source>
</evidence>
<feature type="compositionally biased region" description="Low complexity" evidence="9">
    <location>
        <begin position="23"/>
        <end position="37"/>
    </location>
</feature>
<evidence type="ECO:0000259" key="10">
    <source>
        <dbReference type="Pfam" id="PF04316"/>
    </source>
</evidence>
<organism evidence="11 12">
    <name type="scientific">Ferrimonas sediminicola</name>
    <dbReference type="NCBI Taxonomy" id="2569538"/>
    <lineage>
        <taxon>Bacteria</taxon>
        <taxon>Pseudomonadati</taxon>
        <taxon>Pseudomonadota</taxon>
        <taxon>Gammaproteobacteria</taxon>
        <taxon>Alteromonadales</taxon>
        <taxon>Ferrimonadaceae</taxon>
        <taxon>Ferrimonas</taxon>
    </lineage>
</organism>
<evidence type="ECO:0000256" key="6">
    <source>
        <dbReference type="ARBA" id="ARBA00023163"/>
    </source>
</evidence>
<keyword evidence="12" id="KW-1185">Reference proteome</keyword>
<dbReference type="NCBIfam" id="TIGR03824">
    <property type="entry name" value="FlgM_jcvi"/>
    <property type="match status" value="1"/>
</dbReference>
<keyword evidence="11" id="KW-0966">Cell projection</keyword>